<dbReference type="SUPFAM" id="SSF103473">
    <property type="entry name" value="MFS general substrate transporter"/>
    <property type="match status" value="1"/>
</dbReference>
<dbReference type="PANTHER" id="PTHR11662">
    <property type="entry name" value="SOLUTE CARRIER FAMILY 17"/>
    <property type="match status" value="1"/>
</dbReference>
<sequence length="429" mass="46371">MPEIAPKRSKEWQILLLLVLAMGICFIDRGSLSIALTSLKHDLSLDERQLGLLSSAFFLSYTLMQLAVGKLLERFDAAKVFGLAFVVWSLATAATGLSRDLHLFGITLSSFTVLFTLRLLLGCGESVSFPATSALITRLFPEELRGTANSLIDVGTKIGPALGIMAGTAIVAASGWRMMFLVLGLGSMLWIPLWFVATRSIRVSRGGERAWSPTYLQVAAQRQFWGAAIGHIGSNYAWSMFVSWLPYYFEQRYHYSAKQLVVVSSLPFWCLSVACGVAGVVSDRLVRQGRNAVMVRKGTVCIGCIVAAISLIVVVASNRQAVSMGAMMIASFGLGLFTSNNWALTQSLSGPRAAAKWTSLQNLFANLSATLSAWLTGATLAATHGFGAAFSIASAFLLTGTVFYWFVINARGQVTWKHEPEATALPATQ</sequence>
<dbReference type="Proteomes" id="UP000321820">
    <property type="component" value="Chromosome"/>
</dbReference>
<protein>
    <submittedName>
        <fullName evidence="7">MFS transporter</fullName>
    </submittedName>
</protein>
<feature type="transmembrane region" description="Helical" evidence="5">
    <location>
        <begin position="224"/>
        <end position="246"/>
    </location>
</feature>
<feature type="domain" description="Major facilitator superfamily (MFS) profile" evidence="6">
    <location>
        <begin position="14"/>
        <end position="412"/>
    </location>
</feature>
<keyword evidence="4 5" id="KW-0472">Membrane</keyword>
<dbReference type="InterPro" id="IPR020846">
    <property type="entry name" value="MFS_dom"/>
</dbReference>
<keyword evidence="8" id="KW-1185">Reference proteome</keyword>
<evidence type="ECO:0000256" key="2">
    <source>
        <dbReference type="ARBA" id="ARBA00022692"/>
    </source>
</evidence>
<feature type="transmembrane region" description="Helical" evidence="5">
    <location>
        <begin position="266"/>
        <end position="286"/>
    </location>
</feature>
<dbReference type="GO" id="GO:0016020">
    <property type="term" value="C:membrane"/>
    <property type="evidence" value="ECO:0007669"/>
    <property type="project" value="UniProtKB-SubCell"/>
</dbReference>
<gene>
    <name evidence="7" type="ORF">FTW19_12890</name>
</gene>
<dbReference type="PROSITE" id="PS50850">
    <property type="entry name" value="MFS"/>
    <property type="match status" value="1"/>
</dbReference>
<evidence type="ECO:0000256" key="4">
    <source>
        <dbReference type="ARBA" id="ARBA00023136"/>
    </source>
</evidence>
<name>A0A5B9EET6_9BACT</name>
<dbReference type="OrthoDB" id="6360at2"/>
<dbReference type="InterPro" id="IPR036259">
    <property type="entry name" value="MFS_trans_sf"/>
</dbReference>
<feature type="transmembrane region" description="Helical" evidence="5">
    <location>
        <begin position="363"/>
        <end position="382"/>
    </location>
</feature>
<accession>A0A5B9EET6</accession>
<evidence type="ECO:0000313" key="7">
    <source>
        <dbReference type="EMBL" id="QEE28817.1"/>
    </source>
</evidence>
<dbReference type="Gene3D" id="1.20.1250.20">
    <property type="entry name" value="MFS general substrate transporter like domains"/>
    <property type="match status" value="2"/>
</dbReference>
<feature type="transmembrane region" description="Helical" evidence="5">
    <location>
        <begin position="80"/>
        <end position="97"/>
    </location>
</feature>
<dbReference type="KEGG" id="talb:FTW19_12890"/>
<evidence type="ECO:0000256" key="5">
    <source>
        <dbReference type="SAM" id="Phobius"/>
    </source>
</evidence>
<dbReference type="InterPro" id="IPR050382">
    <property type="entry name" value="MFS_Na/Anion_cotransporter"/>
</dbReference>
<reference evidence="7 8" key="1">
    <citation type="submission" date="2019-08" db="EMBL/GenBank/DDBJ databases">
        <title>Complete genome sequence of Terriglobus albidus strain ORNL.</title>
        <authorList>
            <person name="Podar M."/>
        </authorList>
    </citation>
    <scope>NUCLEOTIDE SEQUENCE [LARGE SCALE GENOMIC DNA]</scope>
    <source>
        <strain evidence="7 8">ORNL</strain>
    </source>
</reference>
<evidence type="ECO:0000259" key="6">
    <source>
        <dbReference type="PROSITE" id="PS50850"/>
    </source>
</evidence>
<dbReference type="CDD" id="cd17319">
    <property type="entry name" value="MFS_ExuT_GudP_like"/>
    <property type="match status" value="1"/>
</dbReference>
<dbReference type="Pfam" id="PF07690">
    <property type="entry name" value="MFS_1"/>
    <property type="match status" value="1"/>
</dbReference>
<dbReference type="PANTHER" id="PTHR11662:SF399">
    <property type="entry name" value="FI19708P1-RELATED"/>
    <property type="match status" value="1"/>
</dbReference>
<dbReference type="GO" id="GO:0022857">
    <property type="term" value="F:transmembrane transporter activity"/>
    <property type="evidence" value="ECO:0007669"/>
    <property type="project" value="InterPro"/>
</dbReference>
<feature type="transmembrane region" description="Helical" evidence="5">
    <location>
        <begin position="178"/>
        <end position="197"/>
    </location>
</feature>
<evidence type="ECO:0000313" key="8">
    <source>
        <dbReference type="Proteomes" id="UP000321820"/>
    </source>
</evidence>
<feature type="transmembrane region" description="Helical" evidence="5">
    <location>
        <begin position="298"/>
        <end position="316"/>
    </location>
</feature>
<keyword evidence="2 5" id="KW-0812">Transmembrane</keyword>
<dbReference type="RefSeq" id="WP_147648015.1">
    <property type="nucleotide sequence ID" value="NZ_CP042806.1"/>
</dbReference>
<feature type="transmembrane region" description="Helical" evidence="5">
    <location>
        <begin position="154"/>
        <end position="172"/>
    </location>
</feature>
<evidence type="ECO:0000256" key="3">
    <source>
        <dbReference type="ARBA" id="ARBA00022989"/>
    </source>
</evidence>
<feature type="transmembrane region" description="Helical" evidence="5">
    <location>
        <begin position="388"/>
        <end position="407"/>
    </location>
</feature>
<keyword evidence="3 5" id="KW-1133">Transmembrane helix</keyword>
<evidence type="ECO:0000256" key="1">
    <source>
        <dbReference type="ARBA" id="ARBA00004141"/>
    </source>
</evidence>
<dbReference type="InterPro" id="IPR011701">
    <property type="entry name" value="MFS"/>
</dbReference>
<dbReference type="EMBL" id="CP042806">
    <property type="protein sequence ID" value="QEE28817.1"/>
    <property type="molecule type" value="Genomic_DNA"/>
</dbReference>
<proteinExistence type="predicted"/>
<comment type="subcellular location">
    <subcellularLocation>
        <location evidence="1">Membrane</location>
        <topology evidence="1">Multi-pass membrane protein</topology>
    </subcellularLocation>
</comment>
<feature type="transmembrane region" description="Helical" evidence="5">
    <location>
        <begin position="50"/>
        <end position="68"/>
    </location>
</feature>
<feature type="transmembrane region" description="Helical" evidence="5">
    <location>
        <begin position="322"/>
        <end position="343"/>
    </location>
</feature>
<dbReference type="AlphaFoldDB" id="A0A5B9EET6"/>
<organism evidence="7 8">
    <name type="scientific">Terriglobus albidus</name>
    <dbReference type="NCBI Taxonomy" id="1592106"/>
    <lineage>
        <taxon>Bacteria</taxon>
        <taxon>Pseudomonadati</taxon>
        <taxon>Acidobacteriota</taxon>
        <taxon>Terriglobia</taxon>
        <taxon>Terriglobales</taxon>
        <taxon>Acidobacteriaceae</taxon>
        <taxon>Terriglobus</taxon>
    </lineage>
</organism>
<feature type="transmembrane region" description="Helical" evidence="5">
    <location>
        <begin position="12"/>
        <end position="30"/>
    </location>
</feature>